<evidence type="ECO:0000256" key="2">
    <source>
        <dbReference type="PROSITE-ProRule" id="PRU00176"/>
    </source>
</evidence>
<reference evidence="4 5" key="1">
    <citation type="submission" date="2019-07" db="EMBL/GenBank/DDBJ databases">
        <title>Draft genome assembly of a fouling barnacle, Amphibalanus amphitrite (Darwin, 1854): The first reference genome for Thecostraca.</title>
        <authorList>
            <person name="Kim W."/>
        </authorList>
    </citation>
    <scope>NUCLEOTIDE SEQUENCE [LARGE SCALE GENOMIC DNA]</scope>
    <source>
        <strain evidence="4">SNU_AA5</strain>
        <tissue evidence="4">Soma without cirri and trophi</tissue>
    </source>
</reference>
<dbReference type="Gene3D" id="3.30.420.10">
    <property type="entry name" value="Ribonuclease H-like superfamily/Ribonuclease H"/>
    <property type="match status" value="1"/>
</dbReference>
<accession>A0A6A4WRY4</accession>
<dbReference type="OrthoDB" id="21643at2759"/>
<feature type="domain" description="RRM" evidence="3">
    <location>
        <begin position="227"/>
        <end position="306"/>
    </location>
</feature>
<protein>
    <recommendedName>
        <fullName evidence="3">RRM domain-containing protein</fullName>
    </recommendedName>
</protein>
<dbReference type="EMBL" id="VIIS01000390">
    <property type="protein sequence ID" value="KAF0309555.1"/>
    <property type="molecule type" value="Genomic_DNA"/>
</dbReference>
<proteinExistence type="predicted"/>
<evidence type="ECO:0000259" key="3">
    <source>
        <dbReference type="PROSITE" id="PS50102"/>
    </source>
</evidence>
<dbReference type="PROSITE" id="PS50102">
    <property type="entry name" value="RRM"/>
    <property type="match status" value="1"/>
</dbReference>
<sequence length="306" mass="34419">MQVQLMNPTDDDMQPPAGFELGQTQLYEGLVATVCVDLAGVTDTWWPDDDTIQIASLGVAAAAVTEAEFRAASDADETLRAVRGFVAGQWPRRKEIDPAVAGFYQSARLAREPRSPYLRRFLGEYRATPHPATGETPFRLMRGREARTTLDVLKRDAPTGNSRKRAVRRRHRRYQSAYKRSEGVAKLRHLKTVQRFTYDVIVGPPPMALRSAVAISERIKSRLHAPMDVVAANFPAGTNEHDLMQLFDRFEPLNVRIMVNNSSPHPDDFTYAYVTLSSRMMADEAVMEMDGMAFHGRPLVVETRKN</sequence>
<dbReference type="Gene3D" id="3.30.70.330">
    <property type="match status" value="1"/>
</dbReference>
<dbReference type="InterPro" id="IPR035979">
    <property type="entry name" value="RBD_domain_sf"/>
</dbReference>
<keyword evidence="5" id="KW-1185">Reference proteome</keyword>
<organism evidence="4 5">
    <name type="scientific">Amphibalanus amphitrite</name>
    <name type="common">Striped barnacle</name>
    <name type="synonym">Balanus amphitrite</name>
    <dbReference type="NCBI Taxonomy" id="1232801"/>
    <lineage>
        <taxon>Eukaryota</taxon>
        <taxon>Metazoa</taxon>
        <taxon>Ecdysozoa</taxon>
        <taxon>Arthropoda</taxon>
        <taxon>Crustacea</taxon>
        <taxon>Multicrustacea</taxon>
        <taxon>Cirripedia</taxon>
        <taxon>Thoracica</taxon>
        <taxon>Thoracicalcarea</taxon>
        <taxon>Balanomorpha</taxon>
        <taxon>Balanoidea</taxon>
        <taxon>Balanidae</taxon>
        <taxon>Amphibalaninae</taxon>
        <taxon>Amphibalanus</taxon>
    </lineage>
</organism>
<gene>
    <name evidence="4" type="ORF">FJT64_019361</name>
</gene>
<dbReference type="SUPFAM" id="SSF54928">
    <property type="entry name" value="RNA-binding domain, RBD"/>
    <property type="match status" value="1"/>
</dbReference>
<dbReference type="AlphaFoldDB" id="A0A6A4WRY4"/>
<dbReference type="InterPro" id="IPR012677">
    <property type="entry name" value="Nucleotide-bd_a/b_plait_sf"/>
</dbReference>
<dbReference type="Proteomes" id="UP000440578">
    <property type="component" value="Unassembled WGS sequence"/>
</dbReference>
<dbReference type="CDD" id="cd00590">
    <property type="entry name" value="RRM_SF"/>
    <property type="match status" value="1"/>
</dbReference>
<dbReference type="GO" id="GO:0003723">
    <property type="term" value="F:RNA binding"/>
    <property type="evidence" value="ECO:0007669"/>
    <property type="project" value="UniProtKB-UniRule"/>
</dbReference>
<keyword evidence="1 2" id="KW-0694">RNA-binding</keyword>
<dbReference type="InterPro" id="IPR036397">
    <property type="entry name" value="RNaseH_sf"/>
</dbReference>
<dbReference type="SMART" id="SM00360">
    <property type="entry name" value="RRM"/>
    <property type="match status" value="1"/>
</dbReference>
<evidence type="ECO:0000313" key="4">
    <source>
        <dbReference type="EMBL" id="KAF0309555.1"/>
    </source>
</evidence>
<evidence type="ECO:0000256" key="1">
    <source>
        <dbReference type="ARBA" id="ARBA00022884"/>
    </source>
</evidence>
<dbReference type="InterPro" id="IPR000504">
    <property type="entry name" value="RRM_dom"/>
</dbReference>
<dbReference type="Pfam" id="PF00076">
    <property type="entry name" value="RRM_1"/>
    <property type="match status" value="1"/>
</dbReference>
<evidence type="ECO:0000313" key="5">
    <source>
        <dbReference type="Proteomes" id="UP000440578"/>
    </source>
</evidence>
<name>A0A6A4WRY4_AMPAM</name>
<comment type="caution">
    <text evidence="4">The sequence shown here is derived from an EMBL/GenBank/DDBJ whole genome shotgun (WGS) entry which is preliminary data.</text>
</comment>